<feature type="domain" description="AAA+ ATPase" evidence="1">
    <location>
        <begin position="41"/>
        <end position="179"/>
    </location>
</feature>
<dbReference type="EMBL" id="FPHN01000235">
    <property type="protein sequence ID" value="SFV67923.1"/>
    <property type="molecule type" value="Genomic_DNA"/>
</dbReference>
<dbReference type="SMART" id="SM00382">
    <property type="entry name" value="AAA"/>
    <property type="match status" value="1"/>
</dbReference>
<protein>
    <submittedName>
        <fullName evidence="2">MSHA biogenesis protein MshM</fullName>
    </submittedName>
</protein>
<dbReference type="PANTHER" id="PTHR35894:SF1">
    <property type="entry name" value="PHOSPHORIBULOKINASE _ URIDINE KINASE FAMILY"/>
    <property type="match status" value="1"/>
</dbReference>
<dbReference type="InterPro" id="IPR003593">
    <property type="entry name" value="AAA+_ATPase"/>
</dbReference>
<sequence length="270" mass="32095">MNNKYGALKNIFIDSVEKDSYVDLESTSYNYKLLESSLEKPLKMLLIFGRPGTGKSMLLNKLYHNLKESREIHYFEAPILSEKEFLLRILEAIFLQAVPKNMRVNFDALLRYCQSIKGKKEIVFLLDECQLYTESLMEKIRLLSDTRTIKFVITLHKTDNEEIIAKEHFKTRIWEVIELTNASEYELELYIRKKMIKKGFMEVSNMLRKKDFKYIHSHTLGNFRETNKYLYTIFDIYEYYDEVESHKLSTRKISKKILEMAAIRLGYING</sequence>
<accession>A0A1W1CQE1</accession>
<dbReference type="Gene3D" id="3.40.50.300">
    <property type="entry name" value="P-loop containing nucleotide triphosphate hydrolases"/>
    <property type="match status" value="1"/>
</dbReference>
<evidence type="ECO:0000313" key="2">
    <source>
        <dbReference type="EMBL" id="SFV67923.1"/>
    </source>
</evidence>
<dbReference type="Pfam" id="PF13401">
    <property type="entry name" value="AAA_22"/>
    <property type="match status" value="1"/>
</dbReference>
<dbReference type="GO" id="GO:0016887">
    <property type="term" value="F:ATP hydrolysis activity"/>
    <property type="evidence" value="ECO:0007669"/>
    <property type="project" value="InterPro"/>
</dbReference>
<dbReference type="SUPFAM" id="SSF52540">
    <property type="entry name" value="P-loop containing nucleoside triphosphate hydrolases"/>
    <property type="match status" value="1"/>
</dbReference>
<reference evidence="2" key="1">
    <citation type="submission" date="2016-10" db="EMBL/GenBank/DDBJ databases">
        <authorList>
            <person name="de Groot N.N."/>
        </authorList>
    </citation>
    <scope>NUCLEOTIDE SEQUENCE</scope>
</reference>
<evidence type="ECO:0000259" key="1">
    <source>
        <dbReference type="SMART" id="SM00382"/>
    </source>
</evidence>
<dbReference type="InterPro" id="IPR052026">
    <property type="entry name" value="ExeA_AAA_ATPase_DNA-bind"/>
</dbReference>
<gene>
    <name evidence="2" type="ORF">MNB_SV-14-1200</name>
</gene>
<name>A0A1W1CQE1_9ZZZZ</name>
<organism evidence="2">
    <name type="scientific">hydrothermal vent metagenome</name>
    <dbReference type="NCBI Taxonomy" id="652676"/>
    <lineage>
        <taxon>unclassified sequences</taxon>
        <taxon>metagenomes</taxon>
        <taxon>ecological metagenomes</taxon>
    </lineage>
</organism>
<dbReference type="PANTHER" id="PTHR35894">
    <property type="entry name" value="GENERAL SECRETION PATHWAY PROTEIN A-RELATED"/>
    <property type="match status" value="1"/>
</dbReference>
<dbReference type="InterPro" id="IPR049945">
    <property type="entry name" value="AAA_22"/>
</dbReference>
<dbReference type="InterPro" id="IPR027417">
    <property type="entry name" value="P-loop_NTPase"/>
</dbReference>
<dbReference type="AlphaFoldDB" id="A0A1W1CQE1"/>
<proteinExistence type="predicted"/>